<accession>A0A1Z1GBM0</accession>
<sequence length="48" mass="5527">MDDGSKLCYNKDYPRKGFVLNTQGFKTADVILASQEIFVKFNIITKIR</sequence>
<keyword evidence="1" id="KW-0378">Hydrolase</keyword>
<reference evidence="1" key="1">
    <citation type="submission" date="2017-02" db="EMBL/GenBank/DDBJ databases">
        <title>Whole genome sequencing of photosynthetic microalga Auxenochlorella protothecoides UTEX 2341.</title>
        <authorList>
            <person name="Patelou M."/>
            <person name="Skliros D."/>
            <person name="Kalliampakou K.I."/>
            <person name="Ioannidis N.E."/>
            <person name="Papazi A."/>
            <person name="Katharios P."/>
            <person name="Kotzabasis K."/>
            <person name="Flemetakis E."/>
        </authorList>
    </citation>
    <scope>NUCLEOTIDE SEQUENCE</scope>
    <source>
        <strain evidence="1">UTEX 2341</strain>
    </source>
</reference>
<keyword evidence="1" id="KW-0255">Endonuclease</keyword>
<dbReference type="GO" id="GO:0004519">
    <property type="term" value="F:endonuclease activity"/>
    <property type="evidence" value="ECO:0007669"/>
    <property type="project" value="UniProtKB-KW"/>
</dbReference>
<dbReference type="Gene3D" id="3.10.28.10">
    <property type="entry name" value="Homing endonucleases"/>
    <property type="match status" value="1"/>
</dbReference>
<organism evidence="1">
    <name type="scientific">Auxenochlorella protothecoides</name>
    <name type="common">Green microalga</name>
    <name type="synonym">Chlorella protothecoides</name>
    <dbReference type="NCBI Taxonomy" id="3075"/>
    <lineage>
        <taxon>Eukaryota</taxon>
        <taxon>Viridiplantae</taxon>
        <taxon>Chlorophyta</taxon>
        <taxon>core chlorophytes</taxon>
        <taxon>Trebouxiophyceae</taxon>
        <taxon>Chlorellales</taxon>
        <taxon>Chlorellaceae</taxon>
        <taxon>Auxenochlorella</taxon>
    </lineage>
</organism>
<dbReference type="AlphaFoldDB" id="A0A1Z1GBM0"/>
<gene>
    <name evidence="1" type="ORF">BW920_0089</name>
</gene>
<evidence type="ECO:0000313" key="1">
    <source>
        <dbReference type="EMBL" id="ARV87670.1"/>
    </source>
</evidence>
<name>A0A1Z1GBM0_AUXPR</name>
<keyword evidence="1" id="KW-0540">Nuclease</keyword>
<dbReference type="SUPFAM" id="SSF55608">
    <property type="entry name" value="Homing endonucleases"/>
    <property type="match status" value="1"/>
</dbReference>
<dbReference type="EMBL" id="KY681419">
    <property type="protein sequence ID" value="ARV87670.1"/>
    <property type="molecule type" value="Genomic_DNA"/>
</dbReference>
<geneLocation type="mitochondrion" evidence="1"/>
<keyword evidence="1" id="KW-0496">Mitochondrion</keyword>
<dbReference type="InterPro" id="IPR027434">
    <property type="entry name" value="Homing_endonucl"/>
</dbReference>
<proteinExistence type="predicted"/>
<protein>
    <submittedName>
        <fullName evidence="1">LAGLIDADG homing endonuclease</fullName>
    </submittedName>
</protein>